<comment type="caution">
    <text evidence="3">The sequence shown here is derived from an EMBL/GenBank/DDBJ whole genome shotgun (WGS) entry which is preliminary data.</text>
</comment>
<dbReference type="InterPro" id="IPR038013">
    <property type="entry name" value="ALG11"/>
</dbReference>
<evidence type="ECO:0000313" key="4">
    <source>
        <dbReference type="Proteomes" id="UP001595945"/>
    </source>
</evidence>
<dbReference type="PANTHER" id="PTHR45919">
    <property type="entry name" value="GDP-MAN:MAN(3)GLCNAC(2)-PP-DOL ALPHA-1,2-MANNOSYLTRANSFERASE"/>
    <property type="match status" value="1"/>
</dbReference>
<gene>
    <name evidence="3" type="ORF">ACFO9K_04460</name>
</gene>
<sequence>MARIAVAHTDLMAKGGGEGVCMNVLEALQDDHDLTLLTLTDPDLQELNDYFQTEVRDVRVRTPAYVEAFLDWLDNPRYNLRNALLNRFVARERDRFDLAVGTDNELSVAEPLVQYVHTPRFARLVVSKRVGEDAFADHAYDRFSWRVGGFDPERIRSSRVLSNSEWMADVVQDAYGARPEVVHPPVDTRGFAERGDRPWSEREPGFVTIGRLARYKNVLDNVEIIDRVRERGHDVHLHLVGPGYDDEYAREVKRAASERDYVSVEGECSREELVEIVCRHRYGLHGKRHEHFGMAVAELVAGGTVPFVPDNGGQREIVGSDRLTYDTVPEAVERIDRVLSDPETANDLRRDAAEIEREYGRERFQREIRRVVAEALG</sequence>
<evidence type="ECO:0000259" key="2">
    <source>
        <dbReference type="Pfam" id="PF13439"/>
    </source>
</evidence>
<dbReference type="InterPro" id="IPR028098">
    <property type="entry name" value="Glyco_trans_4-like_N"/>
</dbReference>
<dbReference type="Pfam" id="PF13439">
    <property type="entry name" value="Glyco_transf_4"/>
    <property type="match status" value="1"/>
</dbReference>
<accession>A0ABD5PYB2</accession>
<dbReference type="Proteomes" id="UP001595945">
    <property type="component" value="Unassembled WGS sequence"/>
</dbReference>
<evidence type="ECO:0000259" key="1">
    <source>
        <dbReference type="Pfam" id="PF00534"/>
    </source>
</evidence>
<name>A0ABD5PYB2_9EURY</name>
<dbReference type="Pfam" id="PF00534">
    <property type="entry name" value="Glycos_transf_1"/>
    <property type="match status" value="1"/>
</dbReference>
<dbReference type="EC" id="2.4.-.-" evidence="3"/>
<dbReference type="CDD" id="cd03801">
    <property type="entry name" value="GT4_PimA-like"/>
    <property type="match status" value="1"/>
</dbReference>
<keyword evidence="4" id="KW-1185">Reference proteome</keyword>
<keyword evidence="3" id="KW-0328">Glycosyltransferase</keyword>
<dbReference type="EMBL" id="JBHSHT010000001">
    <property type="protein sequence ID" value="MFC4823507.1"/>
    <property type="molecule type" value="Genomic_DNA"/>
</dbReference>
<feature type="domain" description="Glycosyl transferase family 1" evidence="1">
    <location>
        <begin position="194"/>
        <end position="353"/>
    </location>
</feature>
<keyword evidence="3" id="KW-0808">Transferase</keyword>
<dbReference type="PANTHER" id="PTHR45919:SF1">
    <property type="entry name" value="GDP-MAN:MAN(3)GLCNAC(2)-PP-DOL ALPHA-1,2-MANNOSYLTRANSFERASE"/>
    <property type="match status" value="1"/>
</dbReference>
<dbReference type="AlphaFoldDB" id="A0ABD5PYB2"/>
<dbReference type="GeneID" id="73045440"/>
<feature type="domain" description="Glycosyltransferase subfamily 4-like N-terminal" evidence="2">
    <location>
        <begin position="15"/>
        <end position="188"/>
    </location>
</feature>
<dbReference type="SUPFAM" id="SSF53756">
    <property type="entry name" value="UDP-Glycosyltransferase/glycogen phosphorylase"/>
    <property type="match status" value="1"/>
</dbReference>
<dbReference type="GO" id="GO:0016757">
    <property type="term" value="F:glycosyltransferase activity"/>
    <property type="evidence" value="ECO:0007669"/>
    <property type="project" value="UniProtKB-KW"/>
</dbReference>
<dbReference type="RefSeq" id="WP_254267025.1">
    <property type="nucleotide sequence ID" value="NZ_CP100400.1"/>
</dbReference>
<organism evidence="3 4">
    <name type="scientific">Halorussus aquaticus</name>
    <dbReference type="NCBI Taxonomy" id="2953748"/>
    <lineage>
        <taxon>Archaea</taxon>
        <taxon>Methanobacteriati</taxon>
        <taxon>Methanobacteriota</taxon>
        <taxon>Stenosarchaea group</taxon>
        <taxon>Halobacteria</taxon>
        <taxon>Halobacteriales</taxon>
        <taxon>Haladaptataceae</taxon>
        <taxon>Halorussus</taxon>
    </lineage>
</organism>
<protein>
    <submittedName>
        <fullName evidence="3">Glycosyltransferase family 4 protein</fullName>
        <ecNumber evidence="3">2.4.-.-</ecNumber>
    </submittedName>
</protein>
<evidence type="ECO:0000313" key="3">
    <source>
        <dbReference type="EMBL" id="MFC4823507.1"/>
    </source>
</evidence>
<dbReference type="Gene3D" id="3.40.50.2000">
    <property type="entry name" value="Glycogen Phosphorylase B"/>
    <property type="match status" value="2"/>
</dbReference>
<dbReference type="InterPro" id="IPR001296">
    <property type="entry name" value="Glyco_trans_1"/>
</dbReference>
<proteinExistence type="predicted"/>
<reference evidence="3 4" key="1">
    <citation type="journal article" date="2019" name="Int. J. Syst. Evol. Microbiol.">
        <title>The Global Catalogue of Microorganisms (GCM) 10K type strain sequencing project: providing services to taxonomists for standard genome sequencing and annotation.</title>
        <authorList>
            <consortium name="The Broad Institute Genomics Platform"/>
            <consortium name="The Broad Institute Genome Sequencing Center for Infectious Disease"/>
            <person name="Wu L."/>
            <person name="Ma J."/>
        </authorList>
    </citation>
    <scope>NUCLEOTIDE SEQUENCE [LARGE SCALE GENOMIC DNA]</scope>
    <source>
        <strain evidence="3 4">XZYJ18</strain>
    </source>
</reference>